<feature type="transmembrane region" description="Helical" evidence="7">
    <location>
        <begin position="175"/>
        <end position="198"/>
    </location>
</feature>
<feature type="transmembrane region" description="Helical" evidence="7">
    <location>
        <begin position="106"/>
        <end position="125"/>
    </location>
</feature>
<reference evidence="9" key="1">
    <citation type="journal article" date="2021" name="PeerJ">
        <title>Extensive microbial diversity within the chicken gut microbiome revealed by metagenomics and culture.</title>
        <authorList>
            <person name="Gilroy R."/>
            <person name="Ravi A."/>
            <person name="Getino M."/>
            <person name="Pursley I."/>
            <person name="Horton D.L."/>
            <person name="Alikhan N.F."/>
            <person name="Baker D."/>
            <person name="Gharbi K."/>
            <person name="Hall N."/>
            <person name="Watson M."/>
            <person name="Adriaenssens E.M."/>
            <person name="Foster-Nyarko E."/>
            <person name="Jarju S."/>
            <person name="Secka A."/>
            <person name="Antonio M."/>
            <person name="Oren A."/>
            <person name="Chaudhuri R.R."/>
            <person name="La Ragione R."/>
            <person name="Hildebrand F."/>
            <person name="Pallen M.J."/>
        </authorList>
    </citation>
    <scope>NUCLEOTIDE SEQUENCE</scope>
    <source>
        <strain evidence="9">USAMLcec2-132</strain>
    </source>
</reference>
<evidence type="ECO:0000256" key="7">
    <source>
        <dbReference type="RuleBase" id="RU363032"/>
    </source>
</evidence>
<dbReference type="Proteomes" id="UP000823891">
    <property type="component" value="Unassembled WGS sequence"/>
</dbReference>
<keyword evidence="6 7" id="KW-0472">Membrane</keyword>
<keyword evidence="4 7" id="KW-0812">Transmembrane</keyword>
<dbReference type="GO" id="GO:0005886">
    <property type="term" value="C:plasma membrane"/>
    <property type="evidence" value="ECO:0007669"/>
    <property type="project" value="UniProtKB-SubCell"/>
</dbReference>
<dbReference type="PANTHER" id="PTHR43744:SF9">
    <property type="entry name" value="POLYGALACTURONAN_RHAMNOGALACTURONAN TRANSPORT SYSTEM PERMEASE PROTEIN YTCP"/>
    <property type="match status" value="1"/>
</dbReference>
<dbReference type="Gene3D" id="1.10.3720.10">
    <property type="entry name" value="MetI-like"/>
    <property type="match status" value="1"/>
</dbReference>
<protein>
    <submittedName>
        <fullName evidence="9">Carbohydrate ABC transporter permease</fullName>
    </submittedName>
</protein>
<comment type="similarity">
    <text evidence="7">Belongs to the binding-protein-dependent transport system permease family.</text>
</comment>
<feature type="transmembrane region" description="Helical" evidence="7">
    <location>
        <begin position="71"/>
        <end position="94"/>
    </location>
</feature>
<evidence type="ECO:0000256" key="4">
    <source>
        <dbReference type="ARBA" id="ARBA00022692"/>
    </source>
</evidence>
<dbReference type="PANTHER" id="PTHR43744">
    <property type="entry name" value="ABC TRANSPORTER PERMEASE PROTEIN MG189-RELATED-RELATED"/>
    <property type="match status" value="1"/>
</dbReference>
<feature type="transmembrane region" description="Helical" evidence="7">
    <location>
        <begin position="253"/>
        <end position="273"/>
    </location>
</feature>
<feature type="transmembrane region" description="Helical" evidence="7">
    <location>
        <begin position="137"/>
        <end position="154"/>
    </location>
</feature>
<dbReference type="GO" id="GO:0055085">
    <property type="term" value="P:transmembrane transport"/>
    <property type="evidence" value="ECO:0007669"/>
    <property type="project" value="InterPro"/>
</dbReference>
<dbReference type="EMBL" id="DWWS01000040">
    <property type="protein sequence ID" value="HJC24216.1"/>
    <property type="molecule type" value="Genomic_DNA"/>
</dbReference>
<reference evidence="9" key="2">
    <citation type="submission" date="2021-04" db="EMBL/GenBank/DDBJ databases">
        <authorList>
            <person name="Gilroy R."/>
        </authorList>
    </citation>
    <scope>NUCLEOTIDE SEQUENCE</scope>
    <source>
        <strain evidence="9">USAMLcec2-132</strain>
    </source>
</reference>
<evidence type="ECO:0000256" key="5">
    <source>
        <dbReference type="ARBA" id="ARBA00022989"/>
    </source>
</evidence>
<evidence type="ECO:0000313" key="10">
    <source>
        <dbReference type="Proteomes" id="UP000823891"/>
    </source>
</evidence>
<evidence type="ECO:0000259" key="8">
    <source>
        <dbReference type="PROSITE" id="PS50928"/>
    </source>
</evidence>
<evidence type="ECO:0000256" key="2">
    <source>
        <dbReference type="ARBA" id="ARBA00022448"/>
    </source>
</evidence>
<evidence type="ECO:0000256" key="3">
    <source>
        <dbReference type="ARBA" id="ARBA00022475"/>
    </source>
</evidence>
<feature type="transmembrane region" description="Helical" evidence="7">
    <location>
        <begin position="7"/>
        <end position="28"/>
    </location>
</feature>
<dbReference type="InterPro" id="IPR000515">
    <property type="entry name" value="MetI-like"/>
</dbReference>
<comment type="caution">
    <text evidence="9">The sequence shown here is derived from an EMBL/GenBank/DDBJ whole genome shotgun (WGS) entry which is preliminary data.</text>
</comment>
<proteinExistence type="inferred from homology"/>
<dbReference type="InterPro" id="IPR035906">
    <property type="entry name" value="MetI-like_sf"/>
</dbReference>
<evidence type="ECO:0000256" key="6">
    <source>
        <dbReference type="ARBA" id="ARBA00023136"/>
    </source>
</evidence>
<dbReference type="PROSITE" id="PS50928">
    <property type="entry name" value="ABC_TM1"/>
    <property type="match status" value="1"/>
</dbReference>
<keyword evidence="3" id="KW-1003">Cell membrane</keyword>
<dbReference type="CDD" id="cd06261">
    <property type="entry name" value="TM_PBP2"/>
    <property type="match status" value="1"/>
</dbReference>
<comment type="subcellular location">
    <subcellularLocation>
        <location evidence="1 7">Cell membrane</location>
        <topology evidence="1 7">Multi-pass membrane protein</topology>
    </subcellularLocation>
</comment>
<feature type="domain" description="ABC transmembrane type-1" evidence="8">
    <location>
        <begin position="71"/>
        <end position="267"/>
    </location>
</feature>
<dbReference type="SUPFAM" id="SSF161098">
    <property type="entry name" value="MetI-like"/>
    <property type="match status" value="1"/>
</dbReference>
<keyword evidence="2 7" id="KW-0813">Transport</keyword>
<organism evidence="9 10">
    <name type="scientific">Candidatus Eisenbergiella merdavium</name>
    <dbReference type="NCBI Taxonomy" id="2838551"/>
    <lineage>
        <taxon>Bacteria</taxon>
        <taxon>Bacillati</taxon>
        <taxon>Bacillota</taxon>
        <taxon>Clostridia</taxon>
        <taxon>Lachnospirales</taxon>
        <taxon>Lachnospiraceae</taxon>
        <taxon>Eisenbergiella</taxon>
    </lineage>
</organism>
<dbReference type="Pfam" id="PF00528">
    <property type="entry name" value="BPD_transp_1"/>
    <property type="match status" value="1"/>
</dbReference>
<gene>
    <name evidence="9" type="ORF">H9761_11000</name>
</gene>
<evidence type="ECO:0000256" key="1">
    <source>
        <dbReference type="ARBA" id="ARBA00004651"/>
    </source>
</evidence>
<sequence>MSRGDKVFNIVAAAVFILITFICVYPFYYLMICTISDQKMVELNQIVFLPHGINFQNYAEIFGVQNLANSALISVLRTVCTTALSLVCTSYLGYFFTKQNMWGRKFWYRFTVVTMYFSAGMIPVYLNNQMLGLNNTFWVYVIPAAISVYNMVLVKTNIEGMGPELEESAYLDGAGYLTCFFRIVLPLQAPVLATISLFTAVNQWNDFFTTKLYITNTKLYTLQFLLYELLNQVAAAAEQIDVNGPGAAITPTGIRLTLTAVVVIPILCVYPFVQRFYVKGLMVGAVKG</sequence>
<accession>A0A9D2NHA3</accession>
<dbReference type="AlphaFoldDB" id="A0A9D2NHA3"/>
<name>A0A9D2NHA3_9FIRM</name>
<evidence type="ECO:0000313" key="9">
    <source>
        <dbReference type="EMBL" id="HJC24216.1"/>
    </source>
</evidence>
<keyword evidence="5 7" id="KW-1133">Transmembrane helix</keyword>